<dbReference type="AlphaFoldDB" id="A0A1F7I9J3"/>
<keyword evidence="2" id="KW-0472">Membrane</keyword>
<dbReference type="Pfam" id="PF03816">
    <property type="entry name" value="LytR_cpsA_psr"/>
    <property type="match status" value="1"/>
</dbReference>
<dbReference type="Proteomes" id="UP000179024">
    <property type="component" value="Unassembled WGS sequence"/>
</dbReference>
<evidence type="ECO:0000256" key="1">
    <source>
        <dbReference type="ARBA" id="ARBA00006068"/>
    </source>
</evidence>
<dbReference type="Gene3D" id="3.40.630.190">
    <property type="entry name" value="LCP protein"/>
    <property type="match status" value="1"/>
</dbReference>
<evidence type="ECO:0000313" key="5">
    <source>
        <dbReference type="Proteomes" id="UP000179024"/>
    </source>
</evidence>
<feature type="transmembrane region" description="Helical" evidence="2">
    <location>
        <begin position="7"/>
        <end position="27"/>
    </location>
</feature>
<comment type="caution">
    <text evidence="4">The sequence shown here is derived from an EMBL/GenBank/DDBJ whole genome shotgun (WGS) entry which is preliminary data.</text>
</comment>
<dbReference type="EMBL" id="MGAE01000007">
    <property type="protein sequence ID" value="OGK40024.1"/>
    <property type="molecule type" value="Genomic_DNA"/>
</dbReference>
<comment type="similarity">
    <text evidence="1">Belongs to the LytR/CpsA/Psr (LCP) family.</text>
</comment>
<evidence type="ECO:0000256" key="2">
    <source>
        <dbReference type="SAM" id="Phobius"/>
    </source>
</evidence>
<dbReference type="InterPro" id="IPR004474">
    <property type="entry name" value="LytR_CpsA_psr"/>
</dbReference>
<keyword evidence="2" id="KW-1133">Transmembrane helix</keyword>
<dbReference type="PANTHER" id="PTHR33392">
    <property type="entry name" value="POLYISOPRENYL-TEICHOIC ACID--PEPTIDOGLYCAN TEICHOIC ACID TRANSFERASE TAGU"/>
    <property type="match status" value="1"/>
</dbReference>
<evidence type="ECO:0000313" key="4">
    <source>
        <dbReference type="EMBL" id="OGK40024.1"/>
    </source>
</evidence>
<reference evidence="4 5" key="1">
    <citation type="journal article" date="2016" name="Nat. Commun.">
        <title>Thousands of microbial genomes shed light on interconnected biogeochemical processes in an aquifer system.</title>
        <authorList>
            <person name="Anantharaman K."/>
            <person name="Brown C.T."/>
            <person name="Hug L.A."/>
            <person name="Sharon I."/>
            <person name="Castelle C.J."/>
            <person name="Probst A.J."/>
            <person name="Thomas B.C."/>
            <person name="Singh A."/>
            <person name="Wilkins M.J."/>
            <person name="Karaoz U."/>
            <person name="Brodie E.L."/>
            <person name="Williams K.H."/>
            <person name="Hubbard S.S."/>
            <person name="Banfield J.F."/>
        </authorList>
    </citation>
    <scope>NUCLEOTIDE SEQUENCE [LARGE SCALE GENOMIC DNA]</scope>
</reference>
<dbReference type="InterPro" id="IPR050922">
    <property type="entry name" value="LytR/CpsA/Psr_CW_biosynth"/>
</dbReference>
<accession>A0A1F7I9J3</accession>
<proteinExistence type="inferred from homology"/>
<evidence type="ECO:0000259" key="3">
    <source>
        <dbReference type="Pfam" id="PF03816"/>
    </source>
</evidence>
<protein>
    <recommendedName>
        <fullName evidence="3">Cell envelope-related transcriptional attenuator domain-containing protein</fullName>
    </recommendedName>
</protein>
<sequence length="374" mass="41853">MDKRKRAIMAVGSVILILLVLFVVRLGNLYSTINTHSETWSRQIPKEKKDFTILMMGYGGAGHEGAYLTDTMMVFRVDFEKKTALMVSLPRDIWTEIPTESGDEFSRKINSVYQMGLFPKNYPDLKREYKSEQGAGDLVKKVIGDIVGFPVDYYLAIDFEGFKQAVDTLDGVEIAVARSFTDNLYPVDGKEEDLCGTSPDDLEKLDELFAVATESPELAFPCRYETLSFSSGEQHMDGATALKYVRSRHAPEDGGDFGRAHRQQLFLSAIKDKVLSVGFIPKVIPLINDLEGNVKTDIPIDLVNKFLKEAPKSDRYGVTQVVLTTDNYLRDAYSDDKQYILIPKSGEGIWTKLQKDLQNIIAGLSPTPSPKPLP</sequence>
<organism evidence="4 5">
    <name type="scientific">Candidatus Roizmanbacteria bacterium RIFCSPHIGHO2_12_FULL_44_10</name>
    <dbReference type="NCBI Taxonomy" id="1802054"/>
    <lineage>
        <taxon>Bacteria</taxon>
        <taxon>Candidatus Roizmaniibacteriota</taxon>
    </lineage>
</organism>
<keyword evidence="2" id="KW-0812">Transmembrane</keyword>
<name>A0A1F7I9J3_9BACT</name>
<gene>
    <name evidence="4" type="ORF">A3F34_00880</name>
</gene>
<dbReference type="PANTHER" id="PTHR33392:SF6">
    <property type="entry name" value="POLYISOPRENYL-TEICHOIC ACID--PEPTIDOGLYCAN TEICHOIC ACID TRANSFERASE TAGU"/>
    <property type="match status" value="1"/>
</dbReference>
<feature type="domain" description="Cell envelope-related transcriptional attenuator" evidence="3">
    <location>
        <begin position="69"/>
        <end position="274"/>
    </location>
</feature>